<sequence length="586" mass="63449">MRSHSICIRFLITVSAVTMFAVVAGAETPGDSNASSEIGGYDRPHGFAHQSRSETVAKHGMVATSHPLASQAGLDVLREGGNAVDAAIAANAMLGVVEPMSCGIGGDLFAIVWDAKTKQLYGLNASGRSPKRINRQVFVDRGLDEIPIEGPLSWSVPGCVSGWQALRSRFGTRDLSRLLAPSIETARAGFPVTEIIAGGWANSVESLLKYPDSAATYLIDGKRAPKAGEIFRNPNLAATYQKLADTHGNAFYRGEVADEIAAFSKRNEGFLDEADLRDHSAEWVDPVSTDYRGYRVWELPPNGQGIAALQMLNVLETVDLSKYSPGHPEYLHWLTEAKKLAFADRAKFYADMDFADVPVDQLISKQYGRRQAARINPNRSLADVPAGDPKLISGDTVYLTVVDKDRNCCSLIQSIYYGFGSQMTVGDLGFAMQNRGALFALDEDHLNRLEPGKRPFHTIIPAMVTRDDRPYFCFGVMGGDMQPQGHVQLLVNLIDFGMNVQAAGDAARVRHVGSARPTGTPAEGAGVLHVESGITDEAVAELEAKGHSVSRERSSYGGYQGILIDWQHNVLHGATEARKDGIALGY</sequence>
<evidence type="ECO:0000256" key="1">
    <source>
        <dbReference type="ARBA" id="ARBA00001049"/>
    </source>
</evidence>
<evidence type="ECO:0000256" key="4">
    <source>
        <dbReference type="RuleBase" id="RU368036"/>
    </source>
</evidence>
<name>A0ABX5XHZ2_9BACT</name>
<comment type="similarity">
    <text evidence="4">Belongs to the gamma-glutamyltransferase family.</text>
</comment>
<dbReference type="InterPro" id="IPR000101">
    <property type="entry name" value="GGT_peptidase"/>
</dbReference>
<keyword evidence="4" id="KW-0317">Glutathione biosynthesis</keyword>
<proteinExistence type="inferred from homology"/>
<organism evidence="6 7">
    <name type="scientific">Stieleria magnilauensis</name>
    <dbReference type="NCBI Taxonomy" id="2527963"/>
    <lineage>
        <taxon>Bacteria</taxon>
        <taxon>Pseudomonadati</taxon>
        <taxon>Planctomycetota</taxon>
        <taxon>Planctomycetia</taxon>
        <taxon>Pirellulales</taxon>
        <taxon>Pirellulaceae</taxon>
        <taxon>Stieleria</taxon>
    </lineage>
</organism>
<dbReference type="PANTHER" id="PTHR43881">
    <property type="entry name" value="GAMMA-GLUTAMYLTRANSPEPTIDASE (AFU_ORTHOLOGUE AFUA_4G13580)"/>
    <property type="match status" value="1"/>
</dbReference>
<dbReference type="InterPro" id="IPR029055">
    <property type="entry name" value="Ntn_hydrolases_N"/>
</dbReference>
<dbReference type="InterPro" id="IPR043138">
    <property type="entry name" value="GGT_lsub"/>
</dbReference>
<gene>
    <name evidence="6" type="primary">ywrD</name>
    <name evidence="6" type="ORF">TBK1r_05180</name>
</gene>
<feature type="signal peptide" evidence="5">
    <location>
        <begin position="1"/>
        <end position="26"/>
    </location>
</feature>
<evidence type="ECO:0000256" key="3">
    <source>
        <dbReference type="ARBA" id="ARBA00047417"/>
    </source>
</evidence>
<feature type="chain" id="PRO_5046758568" description="Glutathione hydrolase proenzyme" evidence="5">
    <location>
        <begin position="27"/>
        <end position="586"/>
    </location>
</feature>
<comment type="catalytic activity">
    <reaction evidence="2 4">
        <text>glutathione + H2O = L-cysteinylglycine + L-glutamate</text>
        <dbReference type="Rhea" id="RHEA:28807"/>
        <dbReference type="ChEBI" id="CHEBI:15377"/>
        <dbReference type="ChEBI" id="CHEBI:29985"/>
        <dbReference type="ChEBI" id="CHEBI:57925"/>
        <dbReference type="ChEBI" id="CHEBI:61694"/>
        <dbReference type="EC" id="3.4.19.13"/>
    </reaction>
</comment>
<keyword evidence="4" id="KW-0865">Zymogen</keyword>
<keyword evidence="4 6" id="KW-0808">Transferase</keyword>
<evidence type="ECO:0000313" key="7">
    <source>
        <dbReference type="Proteomes" id="UP000318081"/>
    </source>
</evidence>
<accession>A0ABX5XHZ2</accession>
<protein>
    <recommendedName>
        <fullName evidence="4">Glutathione hydrolase proenzyme</fullName>
        <ecNumber evidence="4">2.3.2.2</ecNumber>
        <ecNumber evidence="4">3.4.19.13</ecNumber>
    </recommendedName>
    <component>
        <recommendedName>
            <fullName evidence="4">Glutathione hydrolase large chain</fullName>
        </recommendedName>
    </component>
    <component>
        <recommendedName>
            <fullName evidence="4">Glutathione hydrolase small chain</fullName>
        </recommendedName>
    </component>
</protein>
<comment type="PTM">
    <text evidence="4">Cleaved by autocatalysis into a large and a small subunit.</text>
</comment>
<dbReference type="InterPro" id="IPR052896">
    <property type="entry name" value="GGT-like_enzyme"/>
</dbReference>
<dbReference type="GO" id="GO:0103068">
    <property type="term" value="F:leukotriene C4 gamma-glutamyl transferase activity"/>
    <property type="evidence" value="ECO:0007669"/>
    <property type="project" value="UniProtKB-EC"/>
</dbReference>
<comment type="catalytic activity">
    <reaction evidence="1 4">
        <text>an S-substituted glutathione + H2O = an S-substituted L-cysteinylglycine + L-glutamate</text>
        <dbReference type="Rhea" id="RHEA:59468"/>
        <dbReference type="ChEBI" id="CHEBI:15377"/>
        <dbReference type="ChEBI" id="CHEBI:29985"/>
        <dbReference type="ChEBI" id="CHEBI:90779"/>
        <dbReference type="ChEBI" id="CHEBI:143103"/>
        <dbReference type="EC" id="3.4.19.13"/>
    </reaction>
</comment>
<dbReference type="Gene3D" id="1.10.246.130">
    <property type="match status" value="1"/>
</dbReference>
<dbReference type="Proteomes" id="UP000318081">
    <property type="component" value="Chromosome"/>
</dbReference>
<dbReference type="PRINTS" id="PR01210">
    <property type="entry name" value="GGTRANSPTASE"/>
</dbReference>
<keyword evidence="4 6" id="KW-0012">Acyltransferase</keyword>
<dbReference type="EC" id="3.4.19.13" evidence="4"/>
<evidence type="ECO:0000313" key="6">
    <source>
        <dbReference type="EMBL" id="QDV81599.1"/>
    </source>
</evidence>
<comment type="catalytic activity">
    <reaction evidence="3 4">
        <text>an N-terminal (5-L-glutamyl)-[peptide] + an alpha-amino acid = 5-L-glutamyl amino acid + an N-terminal L-alpha-aminoacyl-[peptide]</text>
        <dbReference type="Rhea" id="RHEA:23904"/>
        <dbReference type="Rhea" id="RHEA-COMP:9780"/>
        <dbReference type="Rhea" id="RHEA-COMP:9795"/>
        <dbReference type="ChEBI" id="CHEBI:77644"/>
        <dbReference type="ChEBI" id="CHEBI:78597"/>
        <dbReference type="ChEBI" id="CHEBI:78599"/>
        <dbReference type="ChEBI" id="CHEBI:78608"/>
        <dbReference type="EC" id="2.3.2.2"/>
    </reaction>
</comment>
<dbReference type="PANTHER" id="PTHR43881:SF1">
    <property type="entry name" value="GAMMA-GLUTAMYLTRANSPEPTIDASE (AFU_ORTHOLOGUE AFUA_4G13580)"/>
    <property type="match status" value="1"/>
</dbReference>
<dbReference type="Gene3D" id="3.60.20.40">
    <property type="match status" value="1"/>
</dbReference>
<dbReference type="InterPro" id="IPR043137">
    <property type="entry name" value="GGT_ssub_C"/>
</dbReference>
<reference evidence="6 7" key="1">
    <citation type="submission" date="2019-02" db="EMBL/GenBank/DDBJ databases">
        <title>Deep-cultivation of Planctomycetes and their phenomic and genomic characterization uncovers novel biology.</title>
        <authorList>
            <person name="Wiegand S."/>
            <person name="Jogler M."/>
            <person name="Boedeker C."/>
            <person name="Pinto D."/>
            <person name="Vollmers J."/>
            <person name="Rivas-Marin E."/>
            <person name="Kohn T."/>
            <person name="Peeters S.H."/>
            <person name="Heuer A."/>
            <person name="Rast P."/>
            <person name="Oberbeckmann S."/>
            <person name="Bunk B."/>
            <person name="Jeske O."/>
            <person name="Meyerdierks A."/>
            <person name="Storesund J.E."/>
            <person name="Kallscheuer N."/>
            <person name="Luecker S."/>
            <person name="Lage O.M."/>
            <person name="Pohl T."/>
            <person name="Merkel B.J."/>
            <person name="Hornburger P."/>
            <person name="Mueller R.-W."/>
            <person name="Bruemmer F."/>
            <person name="Labrenz M."/>
            <person name="Spormann A.M."/>
            <person name="Op den Camp H."/>
            <person name="Overmann J."/>
            <person name="Amann R."/>
            <person name="Jetten M.S.M."/>
            <person name="Mascher T."/>
            <person name="Medema M.H."/>
            <person name="Devos D.P."/>
            <person name="Kaster A.-K."/>
            <person name="Ovreas L."/>
            <person name="Rohde M."/>
            <person name="Galperin M.Y."/>
            <person name="Jogler C."/>
        </authorList>
    </citation>
    <scope>NUCLEOTIDE SEQUENCE [LARGE SCALE GENOMIC DNA]</scope>
    <source>
        <strain evidence="6 7">TBK1r</strain>
    </source>
</reference>
<evidence type="ECO:0000256" key="2">
    <source>
        <dbReference type="ARBA" id="ARBA00001089"/>
    </source>
</evidence>
<dbReference type="EC" id="2.3.2.2" evidence="4"/>
<keyword evidence="4" id="KW-0378">Hydrolase</keyword>
<keyword evidence="7" id="KW-1185">Reference proteome</keyword>
<evidence type="ECO:0000256" key="5">
    <source>
        <dbReference type="SAM" id="SignalP"/>
    </source>
</evidence>
<comment type="subunit">
    <text evidence="4">This enzyme consists of two polypeptide chains, which are synthesized in precursor form from a single polypeptide.</text>
</comment>
<dbReference type="SUPFAM" id="SSF56235">
    <property type="entry name" value="N-terminal nucleophile aminohydrolases (Ntn hydrolases)"/>
    <property type="match status" value="1"/>
</dbReference>
<comment type="pathway">
    <text evidence="4">Sulfur metabolism; glutathione metabolism.</text>
</comment>
<keyword evidence="5" id="KW-0732">Signal</keyword>
<dbReference type="EMBL" id="CP036432">
    <property type="protein sequence ID" value="QDV81599.1"/>
    <property type="molecule type" value="Genomic_DNA"/>
</dbReference>
<dbReference type="NCBIfam" id="TIGR00066">
    <property type="entry name" value="g_glut_trans"/>
    <property type="match status" value="1"/>
</dbReference>
<dbReference type="Pfam" id="PF01019">
    <property type="entry name" value="G_glu_transpept"/>
    <property type="match status" value="1"/>
</dbReference>